<dbReference type="AlphaFoldDB" id="A0A0F9SJE0"/>
<accession>A0A0F9SJE0</accession>
<organism evidence="1">
    <name type="scientific">marine sediment metagenome</name>
    <dbReference type="NCBI Taxonomy" id="412755"/>
    <lineage>
        <taxon>unclassified sequences</taxon>
        <taxon>metagenomes</taxon>
        <taxon>ecological metagenomes</taxon>
    </lineage>
</organism>
<name>A0A0F9SJE0_9ZZZZ</name>
<proteinExistence type="predicted"/>
<gene>
    <name evidence="1" type="ORF">LCGC14_0464220</name>
</gene>
<reference evidence="1" key="1">
    <citation type="journal article" date="2015" name="Nature">
        <title>Complex archaea that bridge the gap between prokaryotes and eukaryotes.</title>
        <authorList>
            <person name="Spang A."/>
            <person name="Saw J.H."/>
            <person name="Jorgensen S.L."/>
            <person name="Zaremba-Niedzwiedzka K."/>
            <person name="Martijn J."/>
            <person name="Lind A.E."/>
            <person name="van Eijk R."/>
            <person name="Schleper C."/>
            <person name="Guy L."/>
            <person name="Ettema T.J."/>
        </authorList>
    </citation>
    <scope>NUCLEOTIDE SEQUENCE</scope>
</reference>
<sequence length="77" mass="8447">MLVECFIYLGDLPRSAPETNEITKSTKKIKNIIFAIPAAAPAMPPKPNTAAIKAITKNVIVQRNIVFSLVIKFAHNN</sequence>
<evidence type="ECO:0000313" key="1">
    <source>
        <dbReference type="EMBL" id="KKN67169.1"/>
    </source>
</evidence>
<comment type="caution">
    <text evidence="1">The sequence shown here is derived from an EMBL/GenBank/DDBJ whole genome shotgun (WGS) entry which is preliminary data.</text>
</comment>
<dbReference type="EMBL" id="LAZR01000482">
    <property type="protein sequence ID" value="KKN67169.1"/>
    <property type="molecule type" value="Genomic_DNA"/>
</dbReference>
<protein>
    <submittedName>
        <fullName evidence="1">Uncharacterized protein</fullName>
    </submittedName>
</protein>